<dbReference type="RefSeq" id="XP_067547178.1">
    <property type="nucleotide sequence ID" value="XM_067693458.1"/>
</dbReference>
<name>A0A8H7ZA35_9ASCO</name>
<dbReference type="Proteomes" id="UP000669133">
    <property type="component" value="Unassembled WGS sequence"/>
</dbReference>
<keyword evidence="5" id="KW-0539">Nucleus</keyword>
<evidence type="ECO:0000256" key="5">
    <source>
        <dbReference type="ARBA" id="ARBA00023242"/>
    </source>
</evidence>
<dbReference type="EMBL" id="JAEOAQ010000006">
    <property type="protein sequence ID" value="KAG5418062.1"/>
    <property type="molecule type" value="Genomic_DNA"/>
</dbReference>
<gene>
    <name evidence="8" type="ORF">I9W82_004391</name>
</gene>
<protein>
    <submittedName>
        <fullName evidence="8">TAF11</fullName>
    </submittedName>
</protein>
<dbReference type="GO" id="GO:0046982">
    <property type="term" value="F:protein heterodimerization activity"/>
    <property type="evidence" value="ECO:0007669"/>
    <property type="project" value="InterPro"/>
</dbReference>
<comment type="caution">
    <text evidence="8">The sequence shown here is derived from an EMBL/GenBank/DDBJ whole genome shotgun (WGS) entry which is preliminary data.</text>
</comment>
<evidence type="ECO:0000313" key="8">
    <source>
        <dbReference type="EMBL" id="KAG5418062.1"/>
    </source>
</evidence>
<sequence>MSSQSQDDRLINTAPTPDEEVMSDVSLDEEDEELIWRVFFSDLEKQKDARDHHKSIDKGLEDRGEVSSDEEELQSISSEELKLLDDPELIDRYKDLKENAVDFSLSEEEQKRLLITNFTDDQMERFEAYRRSKINKPGIKKICNGVVGHSVSQVIATVVAGVAKSFMSELISKSFEVQERDNKGKLLLDIEEKKSRKRSDIENGEFENDVKRSRLSYQGDYDAPLQPNHVRESLRLYEEETSGDLRTMD</sequence>
<accession>A0A8H7ZA35</accession>
<dbReference type="Gene3D" id="1.10.20.10">
    <property type="entry name" value="Histone, subunit A"/>
    <property type="match status" value="1"/>
</dbReference>
<dbReference type="CDD" id="cd08048">
    <property type="entry name" value="HFD_TAF11"/>
    <property type="match status" value="1"/>
</dbReference>
<feature type="compositionally biased region" description="Basic and acidic residues" evidence="6">
    <location>
        <begin position="46"/>
        <end position="66"/>
    </location>
</feature>
<keyword evidence="4" id="KW-0804">Transcription</keyword>
<evidence type="ECO:0000256" key="1">
    <source>
        <dbReference type="ARBA" id="ARBA00004123"/>
    </source>
</evidence>
<dbReference type="InterPro" id="IPR045127">
    <property type="entry name" value="TAF11-like"/>
</dbReference>
<feature type="compositionally biased region" description="Basic and acidic residues" evidence="6">
    <location>
        <begin position="229"/>
        <end position="238"/>
    </location>
</feature>
<dbReference type="PANTHER" id="PTHR13218">
    <property type="entry name" value="TRANSCRIPTION INITIATION FACTOR TFIID SUBUNIT 11-RELATED"/>
    <property type="match status" value="1"/>
</dbReference>
<dbReference type="GeneID" id="93653020"/>
<proteinExistence type="inferred from homology"/>
<dbReference type="GO" id="GO:0016251">
    <property type="term" value="F:RNA polymerase II general transcription initiation factor activity"/>
    <property type="evidence" value="ECO:0007669"/>
    <property type="project" value="TreeGrafter"/>
</dbReference>
<comment type="similarity">
    <text evidence="2">Belongs to the TAF11 family.</text>
</comment>
<feature type="region of interest" description="Disordered" evidence="6">
    <location>
        <begin position="217"/>
        <end position="249"/>
    </location>
</feature>
<evidence type="ECO:0000259" key="7">
    <source>
        <dbReference type="Pfam" id="PF04719"/>
    </source>
</evidence>
<dbReference type="InterPro" id="IPR009072">
    <property type="entry name" value="Histone-fold"/>
</dbReference>
<dbReference type="GO" id="GO:0005669">
    <property type="term" value="C:transcription factor TFIID complex"/>
    <property type="evidence" value="ECO:0007669"/>
    <property type="project" value="InterPro"/>
</dbReference>
<organism evidence="8 9">
    <name type="scientific">Candida metapsilosis</name>
    <dbReference type="NCBI Taxonomy" id="273372"/>
    <lineage>
        <taxon>Eukaryota</taxon>
        <taxon>Fungi</taxon>
        <taxon>Dikarya</taxon>
        <taxon>Ascomycota</taxon>
        <taxon>Saccharomycotina</taxon>
        <taxon>Pichiomycetes</taxon>
        <taxon>Debaryomycetaceae</taxon>
        <taxon>Candida/Lodderomyces clade</taxon>
        <taxon>Candida</taxon>
    </lineage>
</organism>
<evidence type="ECO:0000256" key="2">
    <source>
        <dbReference type="ARBA" id="ARBA00009788"/>
    </source>
</evidence>
<reference evidence="8 9" key="1">
    <citation type="submission" date="2020-12" db="EMBL/GenBank/DDBJ databases">
        <title>Effect of drift, selection, and recombination on the evolution of hybrid genomes in Candida yeast pathogens.</title>
        <authorList>
            <person name="Mixao V."/>
            <person name="Ksiezopolska E."/>
            <person name="Saus E."/>
            <person name="Boekhout T."/>
            <person name="Gacser A."/>
            <person name="Gabaldon T."/>
        </authorList>
    </citation>
    <scope>NUCLEOTIDE SEQUENCE [LARGE SCALE GENOMIC DNA]</scope>
    <source>
        <strain evidence="8 9">BP57</strain>
    </source>
</reference>
<dbReference type="Pfam" id="PF04719">
    <property type="entry name" value="TAFII28"/>
    <property type="match status" value="1"/>
</dbReference>
<dbReference type="GO" id="GO:0051123">
    <property type="term" value="P:RNA polymerase II preinitiation complex assembly"/>
    <property type="evidence" value="ECO:0007669"/>
    <property type="project" value="InterPro"/>
</dbReference>
<evidence type="ECO:0000313" key="9">
    <source>
        <dbReference type="Proteomes" id="UP000669133"/>
    </source>
</evidence>
<dbReference type="AlphaFoldDB" id="A0A8H7ZA35"/>
<feature type="domain" description="TAFII28-like protein" evidence="7">
    <location>
        <begin position="113"/>
        <end position="235"/>
    </location>
</feature>
<feature type="region of interest" description="Disordered" evidence="6">
    <location>
        <begin position="1"/>
        <end position="24"/>
    </location>
</feature>
<dbReference type="InterPro" id="IPR006809">
    <property type="entry name" value="TAFII28_dom"/>
</dbReference>
<evidence type="ECO:0000256" key="3">
    <source>
        <dbReference type="ARBA" id="ARBA00023015"/>
    </source>
</evidence>
<evidence type="ECO:0000256" key="4">
    <source>
        <dbReference type="ARBA" id="ARBA00023163"/>
    </source>
</evidence>
<feature type="compositionally biased region" description="Basic and acidic residues" evidence="6">
    <location>
        <begin position="1"/>
        <end position="10"/>
    </location>
</feature>
<comment type="subcellular location">
    <subcellularLocation>
        <location evidence="1">Nucleus</location>
    </subcellularLocation>
</comment>
<dbReference type="OrthoDB" id="28335at2759"/>
<dbReference type="SUPFAM" id="SSF47113">
    <property type="entry name" value="Histone-fold"/>
    <property type="match status" value="1"/>
</dbReference>
<dbReference type="PANTHER" id="PTHR13218:SF8">
    <property type="entry name" value="TRANSCRIPTION INITIATION FACTOR TFIID SUBUNIT 11"/>
    <property type="match status" value="1"/>
</dbReference>
<feature type="region of interest" description="Disordered" evidence="6">
    <location>
        <begin position="46"/>
        <end position="76"/>
    </location>
</feature>
<evidence type="ECO:0000256" key="6">
    <source>
        <dbReference type="SAM" id="MobiDB-lite"/>
    </source>
</evidence>
<keyword evidence="9" id="KW-1185">Reference proteome</keyword>
<keyword evidence="3" id="KW-0805">Transcription regulation</keyword>